<comment type="caution">
    <text evidence="2">The sequence shown here is derived from an EMBL/GenBank/DDBJ whole genome shotgun (WGS) entry which is preliminary data.</text>
</comment>
<evidence type="ECO:0000259" key="1">
    <source>
        <dbReference type="PROSITE" id="PS50801"/>
    </source>
</evidence>
<dbReference type="EMBL" id="JFBT01000001">
    <property type="protein sequence ID" value="EXG81283.1"/>
    <property type="molecule type" value="Genomic_DNA"/>
</dbReference>
<dbReference type="Proteomes" id="UP000021053">
    <property type="component" value="Unassembled WGS sequence"/>
</dbReference>
<dbReference type="InterPro" id="IPR036513">
    <property type="entry name" value="STAS_dom_sf"/>
</dbReference>
<feature type="domain" description="STAS" evidence="1">
    <location>
        <begin position="20"/>
        <end position="131"/>
    </location>
</feature>
<dbReference type="HOGENOM" id="CLU_1924086_0_0_11"/>
<dbReference type="OrthoDB" id="5196285at2"/>
<dbReference type="InterPro" id="IPR002645">
    <property type="entry name" value="STAS_dom"/>
</dbReference>
<evidence type="ECO:0000313" key="3">
    <source>
        <dbReference type="Proteomes" id="UP000021053"/>
    </source>
</evidence>
<dbReference type="CDD" id="cd07043">
    <property type="entry name" value="STAS_anti-anti-sigma_factors"/>
    <property type="match status" value="1"/>
</dbReference>
<organism evidence="2 3">
    <name type="scientific">Cryptosporangium arvum DSM 44712</name>
    <dbReference type="NCBI Taxonomy" id="927661"/>
    <lineage>
        <taxon>Bacteria</taxon>
        <taxon>Bacillati</taxon>
        <taxon>Actinomycetota</taxon>
        <taxon>Actinomycetes</taxon>
        <taxon>Cryptosporangiales</taxon>
        <taxon>Cryptosporangiaceae</taxon>
        <taxon>Cryptosporangium</taxon>
    </lineage>
</organism>
<sequence length="131" mass="13869">MSPRPDVLAPLVSTDGTLDVSRAVDEANHWALFQLSGTLDEGSAPQLLELLVAAARVDAVDLVIADLLQVPWIGGPGARCLEAGARATGRHGAQLVLTRPTLFVRRVLEVVGLAGLVTDEAEAGWHWSDDL</sequence>
<dbReference type="SUPFAM" id="SSF52091">
    <property type="entry name" value="SpoIIaa-like"/>
    <property type="match status" value="1"/>
</dbReference>
<keyword evidence="3" id="KW-1185">Reference proteome</keyword>
<name>A0A010Z1J8_9ACTN</name>
<proteinExistence type="predicted"/>
<protein>
    <submittedName>
        <fullName evidence="2">Anti-anti-sigma regulatory factor (Antagonist of anti-sigma factor)</fullName>
    </submittedName>
</protein>
<reference evidence="2 3" key="1">
    <citation type="submission" date="2013-07" db="EMBL/GenBank/DDBJ databases">
        <authorList>
            <consortium name="DOE Joint Genome Institute"/>
            <person name="Eisen J."/>
            <person name="Huntemann M."/>
            <person name="Han J."/>
            <person name="Chen A."/>
            <person name="Kyrpides N."/>
            <person name="Mavromatis K."/>
            <person name="Markowitz V."/>
            <person name="Palaniappan K."/>
            <person name="Ivanova N."/>
            <person name="Schaumberg A."/>
            <person name="Pati A."/>
            <person name="Liolios K."/>
            <person name="Nordberg H.P."/>
            <person name="Cantor M.N."/>
            <person name="Hua S.X."/>
            <person name="Woyke T."/>
        </authorList>
    </citation>
    <scope>NUCLEOTIDE SEQUENCE [LARGE SCALE GENOMIC DNA]</scope>
    <source>
        <strain evidence="2 3">DSM 44712</strain>
    </source>
</reference>
<dbReference type="Gene3D" id="3.30.750.24">
    <property type="entry name" value="STAS domain"/>
    <property type="match status" value="1"/>
</dbReference>
<dbReference type="PROSITE" id="PS50801">
    <property type="entry name" value="STAS"/>
    <property type="match status" value="1"/>
</dbReference>
<dbReference type="RefSeq" id="WP_035850559.1">
    <property type="nucleotide sequence ID" value="NZ_KK073874.1"/>
</dbReference>
<dbReference type="Pfam" id="PF01740">
    <property type="entry name" value="STAS"/>
    <property type="match status" value="1"/>
</dbReference>
<dbReference type="AlphaFoldDB" id="A0A010Z1J8"/>
<gene>
    <name evidence="2" type="ORF">CryarDRAFT_2393</name>
</gene>
<accession>A0A010Z1J8</accession>
<evidence type="ECO:0000313" key="2">
    <source>
        <dbReference type="EMBL" id="EXG81283.1"/>
    </source>
</evidence>